<name>A0A4D8PP86_9PROT</name>
<organism evidence="1 2">
    <name type="scientific">Azospirillum argentinense</name>
    <dbReference type="NCBI Taxonomy" id="2970906"/>
    <lineage>
        <taxon>Bacteria</taxon>
        <taxon>Pseudomonadati</taxon>
        <taxon>Pseudomonadota</taxon>
        <taxon>Alphaproteobacteria</taxon>
        <taxon>Rhodospirillales</taxon>
        <taxon>Azospirillaceae</taxon>
        <taxon>Azospirillum</taxon>
    </lineage>
</organism>
<keyword evidence="1" id="KW-0614">Plasmid</keyword>
<reference evidence="1 2" key="1">
    <citation type="submission" date="2018-09" db="EMBL/GenBank/DDBJ databases">
        <title>Whole genome based analysis of evolution and adaptive divergence in Indian and Brazilian strains of Azospirillum brasilense.</title>
        <authorList>
            <person name="Singh C."/>
            <person name="Tripathi A.K."/>
        </authorList>
    </citation>
    <scope>NUCLEOTIDE SEQUENCE [LARGE SCALE GENOMIC DNA]</scope>
    <source>
        <strain evidence="1 2">MTCC4035</strain>
        <plasmid evidence="1 2">p1</plasmid>
    </source>
</reference>
<dbReference type="KEGG" id="aare:D3093_15115"/>
<dbReference type="AlphaFoldDB" id="A0A4D8PP86"/>
<accession>A0A4D8PP86</accession>
<geneLocation type="plasmid" evidence="1 2">
    <name>p1</name>
</geneLocation>
<gene>
    <name evidence="1" type="ORF">D3093_15115</name>
</gene>
<evidence type="ECO:0000313" key="2">
    <source>
        <dbReference type="Proteomes" id="UP000298595"/>
    </source>
</evidence>
<dbReference type="EMBL" id="CP032322">
    <property type="protein sequence ID" value="QCN96669.1"/>
    <property type="molecule type" value="Genomic_DNA"/>
</dbReference>
<evidence type="ECO:0000313" key="1">
    <source>
        <dbReference type="EMBL" id="QCN96669.1"/>
    </source>
</evidence>
<sequence length="201" mass="21143">MTYPLIPPATPAPSRSAFRLRRVVAVATSPFTGQQQVQEHQGAWWEADISLPPMKRDKAGAWQGFLLGLRGRRGTFLMGDPDARFPRGVAAGNPWVAGAGQSGTTLVTGGWAPWTSGILRAGDYIELPGNRLHMVVTDVGSDGAGTAVLTIEPSLRSPPPSGGAVIARNARGLFRLASNDAGWDADAAGVYGFSFSCIEAL</sequence>
<protein>
    <submittedName>
        <fullName evidence="1">Uncharacterized protein</fullName>
    </submittedName>
</protein>
<dbReference type="Proteomes" id="UP000298595">
    <property type="component" value="Plasmid p1"/>
</dbReference>
<proteinExistence type="predicted"/>
<dbReference type="RefSeq" id="WP_137116158.1">
    <property type="nucleotide sequence ID" value="NZ_CP032322.1"/>
</dbReference>